<name>A0ACB9LLS1_9MYRT</name>
<dbReference type="EMBL" id="CM042890">
    <property type="protein sequence ID" value="KAI4312089.1"/>
    <property type="molecule type" value="Genomic_DNA"/>
</dbReference>
<evidence type="ECO:0000313" key="2">
    <source>
        <dbReference type="Proteomes" id="UP001057402"/>
    </source>
</evidence>
<accession>A0ACB9LLS1</accession>
<organism evidence="1 2">
    <name type="scientific">Melastoma candidum</name>
    <dbReference type="NCBI Taxonomy" id="119954"/>
    <lineage>
        <taxon>Eukaryota</taxon>
        <taxon>Viridiplantae</taxon>
        <taxon>Streptophyta</taxon>
        <taxon>Embryophyta</taxon>
        <taxon>Tracheophyta</taxon>
        <taxon>Spermatophyta</taxon>
        <taxon>Magnoliopsida</taxon>
        <taxon>eudicotyledons</taxon>
        <taxon>Gunneridae</taxon>
        <taxon>Pentapetalae</taxon>
        <taxon>rosids</taxon>
        <taxon>malvids</taxon>
        <taxon>Myrtales</taxon>
        <taxon>Melastomataceae</taxon>
        <taxon>Melastomatoideae</taxon>
        <taxon>Melastomateae</taxon>
        <taxon>Melastoma</taxon>
    </lineage>
</organism>
<evidence type="ECO:0000313" key="1">
    <source>
        <dbReference type="EMBL" id="KAI4312089.1"/>
    </source>
</evidence>
<dbReference type="Proteomes" id="UP001057402">
    <property type="component" value="Chromosome 11"/>
</dbReference>
<gene>
    <name evidence="1" type="ORF">MLD38_036941</name>
</gene>
<proteinExistence type="predicted"/>
<protein>
    <submittedName>
        <fullName evidence="1">Uncharacterized protein</fullName>
    </submittedName>
</protein>
<comment type="caution">
    <text evidence="1">The sequence shown here is derived from an EMBL/GenBank/DDBJ whole genome shotgun (WGS) entry which is preliminary data.</text>
</comment>
<keyword evidence="2" id="KW-1185">Reference proteome</keyword>
<reference evidence="2" key="1">
    <citation type="journal article" date="2023" name="Front. Plant Sci.">
        <title>Chromosomal-level genome assembly of Melastoma candidum provides insights into trichome evolution.</title>
        <authorList>
            <person name="Zhong Y."/>
            <person name="Wu W."/>
            <person name="Sun C."/>
            <person name="Zou P."/>
            <person name="Liu Y."/>
            <person name="Dai S."/>
            <person name="Zhou R."/>
        </authorList>
    </citation>
    <scope>NUCLEOTIDE SEQUENCE [LARGE SCALE GENOMIC DNA]</scope>
</reference>
<sequence length="150" mass="17192">MSSMVYGDQDSVSLYDCVMLFKANVAKDRVANFLSDDGEARLSVERRRPRHQVLRITRLLGSFDMVMVFFVFIYAVVQDQLMQMTMMAIPNISKELHYLNKEDCLLGWLLSSNTATSNLAWMELMTSDGKSKGFPSCSPTDRRRTKMTIK</sequence>